<protein>
    <submittedName>
        <fullName evidence="2">Uncharacterized protein</fullName>
    </submittedName>
</protein>
<evidence type="ECO:0000313" key="3">
    <source>
        <dbReference type="Proteomes" id="UP000245207"/>
    </source>
</evidence>
<reference evidence="2 3" key="1">
    <citation type="journal article" date="2018" name="Mol. Plant">
        <title>The genome of Artemisia annua provides insight into the evolution of Asteraceae family and artemisinin biosynthesis.</title>
        <authorList>
            <person name="Shen Q."/>
            <person name="Zhang L."/>
            <person name="Liao Z."/>
            <person name="Wang S."/>
            <person name="Yan T."/>
            <person name="Shi P."/>
            <person name="Liu M."/>
            <person name="Fu X."/>
            <person name="Pan Q."/>
            <person name="Wang Y."/>
            <person name="Lv Z."/>
            <person name="Lu X."/>
            <person name="Zhang F."/>
            <person name="Jiang W."/>
            <person name="Ma Y."/>
            <person name="Chen M."/>
            <person name="Hao X."/>
            <person name="Li L."/>
            <person name="Tang Y."/>
            <person name="Lv G."/>
            <person name="Zhou Y."/>
            <person name="Sun X."/>
            <person name="Brodelius P.E."/>
            <person name="Rose J.K.C."/>
            <person name="Tang K."/>
        </authorList>
    </citation>
    <scope>NUCLEOTIDE SEQUENCE [LARGE SCALE GENOMIC DNA]</scope>
    <source>
        <strain evidence="3">cv. Huhao1</strain>
        <tissue evidence="2">Leaf</tissue>
    </source>
</reference>
<evidence type="ECO:0000256" key="1">
    <source>
        <dbReference type="SAM" id="MobiDB-lite"/>
    </source>
</evidence>
<accession>A0A2U1KDS6</accession>
<name>A0A2U1KDS6_ARTAN</name>
<feature type="compositionally biased region" description="Acidic residues" evidence="1">
    <location>
        <begin position="19"/>
        <end position="38"/>
    </location>
</feature>
<feature type="region of interest" description="Disordered" evidence="1">
    <location>
        <begin position="1"/>
        <end position="43"/>
    </location>
</feature>
<dbReference type="EMBL" id="PKPP01021108">
    <property type="protein sequence ID" value="PWA34934.1"/>
    <property type="molecule type" value="Genomic_DNA"/>
</dbReference>
<comment type="caution">
    <text evidence="2">The sequence shown here is derived from an EMBL/GenBank/DDBJ whole genome shotgun (WGS) entry which is preliminary data.</text>
</comment>
<evidence type="ECO:0000313" key="2">
    <source>
        <dbReference type="EMBL" id="PWA34934.1"/>
    </source>
</evidence>
<keyword evidence="3" id="KW-1185">Reference proteome</keyword>
<dbReference type="Proteomes" id="UP000245207">
    <property type="component" value="Unassembled WGS sequence"/>
</dbReference>
<sequence>MMMGNANDDDKNPINNEILDSDEVNVSEDNENPIEENNESPQNCYVDGVNHNIFDLFKTARSRSQLANEGINDWKHLSDTLKFHENSSEHMINFRTLTELQVRLNINQTIDKCRL</sequence>
<proteinExistence type="predicted"/>
<dbReference type="AlphaFoldDB" id="A0A2U1KDS6"/>
<gene>
    <name evidence="2" type="ORF">CTI12_AA614310</name>
</gene>
<organism evidence="2 3">
    <name type="scientific">Artemisia annua</name>
    <name type="common">Sweet wormwood</name>
    <dbReference type="NCBI Taxonomy" id="35608"/>
    <lineage>
        <taxon>Eukaryota</taxon>
        <taxon>Viridiplantae</taxon>
        <taxon>Streptophyta</taxon>
        <taxon>Embryophyta</taxon>
        <taxon>Tracheophyta</taxon>
        <taxon>Spermatophyta</taxon>
        <taxon>Magnoliopsida</taxon>
        <taxon>eudicotyledons</taxon>
        <taxon>Gunneridae</taxon>
        <taxon>Pentapetalae</taxon>
        <taxon>asterids</taxon>
        <taxon>campanulids</taxon>
        <taxon>Asterales</taxon>
        <taxon>Asteraceae</taxon>
        <taxon>Asteroideae</taxon>
        <taxon>Anthemideae</taxon>
        <taxon>Artemisiinae</taxon>
        <taxon>Artemisia</taxon>
    </lineage>
</organism>